<dbReference type="SMART" id="SM00636">
    <property type="entry name" value="Glyco_18"/>
    <property type="match status" value="1"/>
</dbReference>
<proteinExistence type="predicted"/>
<dbReference type="PANTHER" id="PTHR11177">
    <property type="entry name" value="CHITINASE"/>
    <property type="match status" value="1"/>
</dbReference>
<organism evidence="2 3">
    <name type="scientific">Necator americanus</name>
    <name type="common">Human hookworm</name>
    <dbReference type="NCBI Taxonomy" id="51031"/>
    <lineage>
        <taxon>Eukaryota</taxon>
        <taxon>Metazoa</taxon>
        <taxon>Ecdysozoa</taxon>
        <taxon>Nematoda</taxon>
        <taxon>Chromadorea</taxon>
        <taxon>Rhabditida</taxon>
        <taxon>Rhabditina</taxon>
        <taxon>Rhabditomorpha</taxon>
        <taxon>Strongyloidea</taxon>
        <taxon>Ancylostomatidae</taxon>
        <taxon>Bunostominae</taxon>
        <taxon>Necator</taxon>
    </lineage>
</organism>
<dbReference type="Pfam" id="PF00704">
    <property type="entry name" value="Glyco_hydro_18"/>
    <property type="match status" value="3"/>
</dbReference>
<dbReference type="PANTHER" id="PTHR11177:SF401">
    <property type="entry name" value="CHITINASE-LIKE PROTEIN C25A8.4"/>
    <property type="match status" value="1"/>
</dbReference>
<gene>
    <name evidence="2" type="primary">Necator_chrIV.g14469</name>
    <name evidence="2" type="ORF">RB195_001175</name>
</gene>
<dbReference type="EMBL" id="JAVFWL010000004">
    <property type="protein sequence ID" value="KAK6748393.1"/>
    <property type="molecule type" value="Genomic_DNA"/>
</dbReference>
<feature type="domain" description="GH18" evidence="1">
    <location>
        <begin position="407"/>
        <end position="755"/>
    </location>
</feature>
<comment type="caution">
    <text evidence="2">The sequence shown here is derived from an EMBL/GenBank/DDBJ whole genome shotgun (WGS) entry which is preliminary data.</text>
</comment>
<protein>
    <recommendedName>
        <fullName evidence="1">GH18 domain-containing protein</fullName>
    </recommendedName>
</protein>
<dbReference type="PROSITE" id="PS51910">
    <property type="entry name" value="GH18_2"/>
    <property type="match status" value="3"/>
</dbReference>
<keyword evidence="3" id="KW-1185">Reference proteome</keyword>
<feature type="domain" description="GH18" evidence="1">
    <location>
        <begin position="59"/>
        <end position="395"/>
    </location>
</feature>
<sequence>MLIAFDGGMENLKKQTTGSQELFCEIPSALRMPPLGWTWLVVGPLVLLALTTDGKPATCAFYCFVAPSKKETFDVTFYKNLSCTHFVYGFARIRSDMSLRAVTSRDSLELMSPGNMRKFLGLRSTHPHATLLLGVRLTSSDVFQDIRHARLFGGIIASAAREKHFDGVFVRMEGPILESAVSHYFLSAISQSTTSLSSLTTLAITPRWMWRVSNRIHELADQVEHIYLDMEELPTSEDPYAVTHIDPLMPSESVPLEDTISGCTDRLINSGVPPEKIVVGLNSGGRTFKVRNPSSTIHGDIAMHRGSRLSLQDVCHSSSFAQDTRAASTLIISRTNWTSVNFPKEQSLGKKIEWITQEGLGGIGLSSLQMDDPKGKCGAEAYPSHTLIAKMLRCRVREYVRQPSAQCTRLCYLDEGAEEFDPRLLQPYWCSHFVIGPADIQFTDAVEVTPAVQNLLVRVNKWAEEVDGKRPKTILSIGARQTSDVWRMELGNPIKKKNLISNIKTMARAMNVSGVEIAWTNGALDKLMDSPLLSQFLIDLRTVLPRSLTIFLSVNPASSFDERYDVTVIKKTVDLVVLQTHRLHSSRQSMTGHHSSMFIGEQLQDSRMTVESFVKDWVSRGIPRARLIVSITAVPTSANLLTERSNSAEVFGLQTTTIMAQSDRIMSQTEICVALEDDNTEMLWIDDLGVPVLFRGKEFVSYDNEKSAKIKATWTSLNNLAGIAIHGLPYDNPEGECPDRPFPILQSIVDTQVCSLCAEESESKCSPSFNVVCNYRLPEYEEEQRLDPSNIPFERCTEVVVEHAIIDKNATIQFPSESQQEIAQQLKTLRPRTRRMVLSMRCDMDRDEFAKIMLSAARRLKLAGSIRSFIDPLAFNGVELRCAHLVSKPTKFQFAHFLRLLNKEMKANSTGECGNTVSLRLSAWHPNLRSAYDIMVLNTLHHIVLEPFTVPLLPETAFAHSPLFMVEVDDEKTSSIDSTIRSWEKAGLMRSKILLQVPAYGMEQLLLNASDHSVGSPTEEEYAIIGQAELCQRLKYAGTVREIHWDSMSVNAYSTGGRWISIDDQQTVNYKMRYALREGLAGVGLMSLNEDDHMGTCGSGAFPILRSIAAKCH</sequence>
<accession>A0ABR1DD06</accession>
<dbReference type="InterPro" id="IPR050314">
    <property type="entry name" value="Glycosyl_Hydrlase_18"/>
</dbReference>
<reference evidence="2 3" key="1">
    <citation type="submission" date="2023-08" db="EMBL/GenBank/DDBJ databases">
        <title>A Necator americanus chromosomal reference genome.</title>
        <authorList>
            <person name="Ilik V."/>
            <person name="Petrzelkova K.J."/>
            <person name="Pardy F."/>
            <person name="Fuh T."/>
            <person name="Niatou-Singa F.S."/>
            <person name="Gouil Q."/>
            <person name="Baker L."/>
            <person name="Ritchie M.E."/>
            <person name="Jex A.R."/>
            <person name="Gazzola D."/>
            <person name="Li H."/>
            <person name="Toshio Fujiwara R."/>
            <person name="Zhan B."/>
            <person name="Aroian R.V."/>
            <person name="Pafco B."/>
            <person name="Schwarz E.M."/>
        </authorList>
    </citation>
    <scope>NUCLEOTIDE SEQUENCE [LARGE SCALE GENOMIC DNA]</scope>
    <source>
        <strain evidence="2 3">Aroian</strain>
        <tissue evidence="2">Whole animal</tissue>
    </source>
</reference>
<name>A0ABR1DD06_NECAM</name>
<dbReference type="InterPro" id="IPR001223">
    <property type="entry name" value="Glyco_hydro18_cat"/>
</dbReference>
<evidence type="ECO:0000313" key="2">
    <source>
        <dbReference type="EMBL" id="KAK6748393.1"/>
    </source>
</evidence>
<dbReference type="Gene3D" id="3.20.20.80">
    <property type="entry name" value="Glycosidases"/>
    <property type="match status" value="3"/>
</dbReference>
<dbReference type="InterPro" id="IPR017853">
    <property type="entry name" value="GH"/>
</dbReference>
<dbReference type="Proteomes" id="UP001303046">
    <property type="component" value="Unassembled WGS sequence"/>
</dbReference>
<dbReference type="Gene3D" id="3.10.50.10">
    <property type="match status" value="3"/>
</dbReference>
<feature type="domain" description="GH18" evidence="1">
    <location>
        <begin position="769"/>
        <end position="1113"/>
    </location>
</feature>
<evidence type="ECO:0000259" key="1">
    <source>
        <dbReference type="PROSITE" id="PS51910"/>
    </source>
</evidence>
<evidence type="ECO:0000313" key="3">
    <source>
        <dbReference type="Proteomes" id="UP001303046"/>
    </source>
</evidence>
<dbReference type="InterPro" id="IPR011583">
    <property type="entry name" value="Chitinase_II/V-like_cat"/>
</dbReference>
<dbReference type="InterPro" id="IPR029070">
    <property type="entry name" value="Chitinase_insertion_sf"/>
</dbReference>
<dbReference type="SUPFAM" id="SSF51445">
    <property type="entry name" value="(Trans)glycosidases"/>
    <property type="match status" value="3"/>
</dbReference>